<dbReference type="OrthoDB" id="637682at2759"/>
<keyword evidence="2" id="KW-0806">Transcription termination</keyword>
<dbReference type="AlphaFoldDB" id="A0A5A7U0V4"/>
<evidence type="ECO:0000256" key="3">
    <source>
        <dbReference type="ARBA" id="ARBA00022946"/>
    </source>
</evidence>
<evidence type="ECO:0000256" key="1">
    <source>
        <dbReference type="ARBA" id="ARBA00007692"/>
    </source>
</evidence>
<evidence type="ECO:0000313" key="7">
    <source>
        <dbReference type="Proteomes" id="UP000321947"/>
    </source>
</evidence>
<dbReference type="InterPro" id="IPR003690">
    <property type="entry name" value="MTERF"/>
</dbReference>
<keyword evidence="2" id="KW-0805">Transcription regulation</keyword>
<reference evidence="6 7" key="1">
    <citation type="submission" date="2019-08" db="EMBL/GenBank/DDBJ databases">
        <title>Draft genome sequences of two oriental melons (Cucumis melo L. var makuwa).</title>
        <authorList>
            <person name="Kwon S.-Y."/>
        </authorList>
    </citation>
    <scope>NUCLEOTIDE SEQUENCE [LARGE SCALE GENOMIC DNA]</scope>
    <source>
        <strain evidence="7">cv. Chang Bougi</strain>
        <strain evidence="6">cv. SW 3</strain>
        <tissue evidence="4">Leaf</tissue>
    </source>
</reference>
<keyword evidence="2" id="KW-0804">Transcription</keyword>
<evidence type="ECO:0000313" key="6">
    <source>
        <dbReference type="Proteomes" id="UP000321393"/>
    </source>
</evidence>
<gene>
    <name evidence="5" type="ORF">E5676_scaffold209G00670</name>
    <name evidence="4" type="ORF">E6C27_scaffold171G007130</name>
</gene>
<evidence type="ECO:0000313" key="5">
    <source>
        <dbReference type="EMBL" id="TYK16142.1"/>
    </source>
</evidence>
<evidence type="ECO:0000313" key="4">
    <source>
        <dbReference type="EMBL" id="KAA0049463.1"/>
    </source>
</evidence>
<dbReference type="Proteomes" id="UP000321393">
    <property type="component" value="Unassembled WGS sequence"/>
</dbReference>
<evidence type="ECO:0000256" key="2">
    <source>
        <dbReference type="ARBA" id="ARBA00022472"/>
    </source>
</evidence>
<dbReference type="FunFam" id="1.25.70.10:FF:000001">
    <property type="entry name" value="Mitochondrial transcription termination factor-like"/>
    <property type="match status" value="2"/>
</dbReference>
<dbReference type="GO" id="GO:0006353">
    <property type="term" value="P:DNA-templated transcription termination"/>
    <property type="evidence" value="ECO:0007669"/>
    <property type="project" value="UniProtKB-KW"/>
</dbReference>
<comment type="caution">
    <text evidence="4">The sequence shown here is derived from an EMBL/GenBank/DDBJ whole genome shotgun (WGS) entry which is preliminary data.</text>
</comment>
<dbReference type="EMBL" id="SSTD01008340">
    <property type="protein sequence ID" value="TYK16142.1"/>
    <property type="molecule type" value="Genomic_DNA"/>
</dbReference>
<proteinExistence type="inferred from homology"/>
<dbReference type="Gene3D" id="1.25.70.10">
    <property type="entry name" value="Transcription termination factor 3, mitochondrial"/>
    <property type="match status" value="2"/>
</dbReference>
<dbReference type="Proteomes" id="UP000321947">
    <property type="component" value="Unassembled WGS sequence"/>
</dbReference>
<dbReference type="STRING" id="1194695.A0A5A7U0V4"/>
<sequence>MYNLFRRTILLRPSSSVFSHGFSECPLKSLRYLSTSSDIVSSPTSAPLASNALQHKNKRKAVIALLADHGFSESQISDLDKRFPQILSANPEKSLLPKLLFFQSKGLSSPEIVKLVCSFPRVLTGSLDKRIIPAFDYIQAVLGSEEKTLASIKQFAGILVKDLRISAGPNIEILKQIGVPDSNIFKYLQYQPRVFLINPVRFKETVERVTEMGFNPQQLQFVVAVFILRAMTKSTWDKKVEVYRKWGLSEEEILLAFRRHPWSMMRSEDKINGAMDFFVNKMGCEASFAARRPILLSLSLKKRILPRGYVYQVLLSKGLIKKHQNLILFFESSENCFIEKFINPHKEQIPGLLELILLLRYPSSVFSHGFSESPLKFLRFLSTSSEIVSSPKSASLASNAVQLENNRKAEAASNSFCEPEKSLLPKLLFLQSKGLSSPEIVKSVCAVPCVLTGSLNKRIIHNFDYIQAVLGSEEKTLAAIKQFAGILAQDLRISVGPNIEILKQNGVPDSNILKYLQYQPRVFLTSSIRFKEIVERVAEMGFNPQQLQFVVAVFALRAMTKSTWDKKVEVYRKWGLSEEEICLAFRRHPWCMMVSEDKINGAMDFFVNKMGCESSFAARRPLVLSLSLKKRILPRGYVYQVLLSKGLIKKHGNLHLFFGSSEHRFIEKFINPHKEQIPGLLELYEQMRTDSITMKI</sequence>
<dbReference type="Pfam" id="PF02536">
    <property type="entry name" value="mTERF"/>
    <property type="match status" value="4"/>
</dbReference>
<organism evidence="4 6">
    <name type="scientific">Cucumis melo var. makuwa</name>
    <name type="common">Oriental melon</name>
    <dbReference type="NCBI Taxonomy" id="1194695"/>
    <lineage>
        <taxon>Eukaryota</taxon>
        <taxon>Viridiplantae</taxon>
        <taxon>Streptophyta</taxon>
        <taxon>Embryophyta</taxon>
        <taxon>Tracheophyta</taxon>
        <taxon>Spermatophyta</taxon>
        <taxon>Magnoliopsida</taxon>
        <taxon>eudicotyledons</taxon>
        <taxon>Gunneridae</taxon>
        <taxon>Pentapetalae</taxon>
        <taxon>rosids</taxon>
        <taxon>fabids</taxon>
        <taxon>Cucurbitales</taxon>
        <taxon>Cucurbitaceae</taxon>
        <taxon>Benincaseae</taxon>
        <taxon>Cucumis</taxon>
    </lineage>
</organism>
<keyword evidence="3" id="KW-0809">Transit peptide</keyword>
<comment type="similarity">
    <text evidence="1">Belongs to the mTERF family.</text>
</comment>
<accession>A0A5A7U0V4</accession>
<name>A0A5A7U0V4_CUCMM</name>
<dbReference type="EMBL" id="SSTE01012362">
    <property type="protein sequence ID" value="KAA0049463.1"/>
    <property type="molecule type" value="Genomic_DNA"/>
</dbReference>
<dbReference type="PANTHER" id="PTHR13068:SF166">
    <property type="entry name" value="TRANSCRIPTION TERMINATION FACTOR MTERF15, MITOCHONDRIAL-LIKE"/>
    <property type="match status" value="1"/>
</dbReference>
<protein>
    <submittedName>
        <fullName evidence="4">Transcription termination factor MTEF1</fullName>
    </submittedName>
</protein>
<dbReference type="PANTHER" id="PTHR13068">
    <property type="entry name" value="CGI-12 PROTEIN-RELATED"/>
    <property type="match status" value="1"/>
</dbReference>
<dbReference type="InterPro" id="IPR038538">
    <property type="entry name" value="MTERF_sf"/>
</dbReference>
<dbReference type="SMART" id="SM00733">
    <property type="entry name" value="Mterf"/>
    <property type="match status" value="12"/>
</dbReference>
<dbReference type="GO" id="GO:0003676">
    <property type="term" value="F:nucleic acid binding"/>
    <property type="evidence" value="ECO:0007669"/>
    <property type="project" value="InterPro"/>
</dbReference>